<name>A0A392M0J8_9FABA</name>
<dbReference type="InterPro" id="IPR012337">
    <property type="entry name" value="RNaseH-like_sf"/>
</dbReference>
<accession>A0A392M0J8</accession>
<keyword evidence="2" id="KW-1185">Reference proteome</keyword>
<evidence type="ECO:0000313" key="1">
    <source>
        <dbReference type="EMBL" id="MCH80847.1"/>
    </source>
</evidence>
<sequence>MVSLGVQDRVYLPSSLALGRLLVLYAHLPPLVNEHVNSMHPKFNASINDVFIWSNNKHDTYTTRNGSAPNDRLIKWNNNNHSFVIHNIDGSCLGSPIRAGFGGIFRNNVGYYLSGFSGFIHDSSDSLLAALYAIFHVLIQDIKDLLSHSNITVCYTLREGNQCADFLAKLGASSDNDLLIHNSSPEDMLDLLRSDVAGTFFLGKPLSWQRKMKVIA</sequence>
<organism evidence="1 2">
    <name type="scientific">Trifolium medium</name>
    <dbReference type="NCBI Taxonomy" id="97028"/>
    <lineage>
        <taxon>Eukaryota</taxon>
        <taxon>Viridiplantae</taxon>
        <taxon>Streptophyta</taxon>
        <taxon>Embryophyta</taxon>
        <taxon>Tracheophyta</taxon>
        <taxon>Spermatophyta</taxon>
        <taxon>Magnoliopsida</taxon>
        <taxon>eudicotyledons</taxon>
        <taxon>Gunneridae</taxon>
        <taxon>Pentapetalae</taxon>
        <taxon>rosids</taxon>
        <taxon>fabids</taxon>
        <taxon>Fabales</taxon>
        <taxon>Fabaceae</taxon>
        <taxon>Papilionoideae</taxon>
        <taxon>50 kb inversion clade</taxon>
        <taxon>NPAAA clade</taxon>
        <taxon>Hologalegina</taxon>
        <taxon>IRL clade</taxon>
        <taxon>Trifolieae</taxon>
        <taxon>Trifolium</taxon>
    </lineage>
</organism>
<dbReference type="Proteomes" id="UP000265520">
    <property type="component" value="Unassembled WGS sequence"/>
</dbReference>
<dbReference type="EMBL" id="LXQA010001560">
    <property type="protein sequence ID" value="MCH80847.1"/>
    <property type="molecule type" value="Genomic_DNA"/>
</dbReference>
<proteinExistence type="predicted"/>
<reference evidence="1 2" key="1">
    <citation type="journal article" date="2018" name="Front. Plant Sci.">
        <title>Red Clover (Trifolium pratense) and Zigzag Clover (T. medium) - A Picture of Genomic Similarities and Differences.</title>
        <authorList>
            <person name="Dluhosova J."/>
            <person name="Istvanek J."/>
            <person name="Nedelnik J."/>
            <person name="Repkova J."/>
        </authorList>
    </citation>
    <scope>NUCLEOTIDE SEQUENCE [LARGE SCALE GENOMIC DNA]</scope>
    <source>
        <strain evidence="2">cv. 10/8</strain>
        <tissue evidence="1">Leaf</tissue>
    </source>
</reference>
<dbReference type="CDD" id="cd06222">
    <property type="entry name" value="RNase_H_like"/>
    <property type="match status" value="1"/>
</dbReference>
<evidence type="ECO:0000313" key="2">
    <source>
        <dbReference type="Proteomes" id="UP000265520"/>
    </source>
</evidence>
<protein>
    <submittedName>
        <fullName evidence="1">Replication protein A1-like protein</fullName>
    </submittedName>
</protein>
<feature type="non-terminal residue" evidence="1">
    <location>
        <position position="216"/>
    </location>
</feature>
<dbReference type="InterPro" id="IPR044730">
    <property type="entry name" value="RNase_H-like_dom_plant"/>
</dbReference>
<dbReference type="PANTHER" id="PTHR35516">
    <property type="entry name" value="CYTOCHROME B6-F COMPLEX SUBUNIT 5"/>
    <property type="match status" value="1"/>
</dbReference>
<dbReference type="AlphaFoldDB" id="A0A392M0J8"/>
<gene>
    <name evidence="1" type="ORF">A2U01_0001622</name>
</gene>
<comment type="caution">
    <text evidence="1">The sequence shown here is derived from an EMBL/GenBank/DDBJ whole genome shotgun (WGS) entry which is preliminary data.</text>
</comment>
<dbReference type="SUPFAM" id="SSF53098">
    <property type="entry name" value="Ribonuclease H-like"/>
    <property type="match status" value="1"/>
</dbReference>
<dbReference type="PANTHER" id="PTHR35516:SF11">
    <property type="entry name" value="CYTOCHROME B6-F COMPLEX SUBUNIT 5"/>
    <property type="match status" value="1"/>
</dbReference>